<feature type="domain" description="LicD/FKTN/FKRP nucleotidyltransferase" evidence="2">
    <location>
        <begin position="41"/>
        <end position="274"/>
    </location>
</feature>
<dbReference type="InterPro" id="IPR052942">
    <property type="entry name" value="LPS_cholinephosphotransferase"/>
</dbReference>
<dbReference type="PANTHER" id="PTHR43404">
    <property type="entry name" value="LIPOPOLYSACCHARIDE CHOLINEPHOSPHOTRANSFERASE LICD"/>
    <property type="match status" value="1"/>
</dbReference>
<feature type="compositionally biased region" description="Polar residues" evidence="1">
    <location>
        <begin position="373"/>
        <end position="382"/>
    </location>
</feature>
<protein>
    <submittedName>
        <fullName evidence="3">LicD family protein</fullName>
    </submittedName>
</protein>
<dbReference type="PANTHER" id="PTHR43404:SF2">
    <property type="entry name" value="LIPOPOLYSACCHARIDE CHOLINEPHOSPHOTRANSFERASE LICD"/>
    <property type="match status" value="1"/>
</dbReference>
<proteinExistence type="predicted"/>
<name>A0ABV1H3W5_9FIRM</name>
<dbReference type="Pfam" id="PF04991">
    <property type="entry name" value="LicD"/>
    <property type="match status" value="1"/>
</dbReference>
<dbReference type="EMBL" id="JBBMFS010000003">
    <property type="protein sequence ID" value="MEQ2554386.1"/>
    <property type="molecule type" value="Genomic_DNA"/>
</dbReference>
<evidence type="ECO:0000259" key="2">
    <source>
        <dbReference type="Pfam" id="PF04991"/>
    </source>
</evidence>
<accession>A0ABV1H3W5</accession>
<feature type="region of interest" description="Disordered" evidence="1">
    <location>
        <begin position="358"/>
        <end position="384"/>
    </location>
</feature>
<gene>
    <name evidence="3" type="ORF">WMO37_05045</name>
</gene>
<keyword evidence="4" id="KW-1185">Reference proteome</keyword>
<sequence length="835" mass="96256">MKEISMDFFRDEVRNGFFIPTAVKQAWAAQLQVLDVIETICRKHDITYFADWGTILGTVRHGGYVPWDDDMDICMKREDYTRFKEAAKTELPKDFRIHDYEHQEDHWLFLSRVANSVHINFEPEHMKQFHNFPYIAGIDIFVLDYLYKDEQQEKQRCEEVKHIIAVADSIIAGEIAQPVKEANLIQLEEKYHKTFNRKLDNRHIGIELYRLAEEQMARVPKEESDRMAQIFPWGLLGNRGQDREYYEKFVRLPFENTTMPVPADYHRILSGKYHDYFKIHKVWSGHDYPYFEGQRKNLQAVADFKLPEFTFDKAMLRQNTKEMKNSDTMQNIAAEALLNIEKLYKAFMAEMQGKTGSVVAGSEEADDTEQSRSEAWTDNAGQRTGKLSADSTAQLLDILAQCQGVAIDLGNFIEQMKGEQHPSAKVCVAALEKYCEKIFNAYNKLSLINEQPEENPQIDNGTQAGTSQAVWTDKIQSESDLYGCEALQQAFVQMKQTVENEIIHKKLVAFLPDNPKRWKEMQALYDYYRQQENTEVCVIPLPLFAKNLYGEIVAGQDEYDKNDKRGEYPADLNIIAWHTVQMQSYEFAAIVIQNPYDAENPYLTVPPAYYAKQLQQYTDCLIYMMPQGVNDFTENDITDVYGLKYSLMMPGAMYADRILIESPAMKALFVNHLTAFAGEDTKEVWADKVMTIAAFSGESAQTGQPVQNGQCGQTPPKKKLLYCIGENEFYENADMAINKVKERLNVMTQYPESLKVAVCLYPYDIAAWDICTGQEKDMLVQVLKEYQKNKGIELLTKNVFNINDIDDMTAYYGSPSPLICRFVQQHKPAMVSEEQ</sequence>
<evidence type="ECO:0000313" key="3">
    <source>
        <dbReference type="EMBL" id="MEQ2554386.1"/>
    </source>
</evidence>
<dbReference type="InterPro" id="IPR007074">
    <property type="entry name" value="LicD/FKTN/FKRP_NTP_transf"/>
</dbReference>
<evidence type="ECO:0000256" key="1">
    <source>
        <dbReference type="SAM" id="MobiDB-lite"/>
    </source>
</evidence>
<reference evidence="3" key="1">
    <citation type="submission" date="2024-03" db="EMBL/GenBank/DDBJ databases">
        <title>Human intestinal bacterial collection.</title>
        <authorList>
            <person name="Pauvert C."/>
            <person name="Hitch T.C.A."/>
            <person name="Clavel T."/>
        </authorList>
    </citation>
    <scope>NUCLEOTIDE SEQUENCE [LARGE SCALE GENOMIC DNA]</scope>
    <source>
        <strain evidence="3">CLA-AA-H89B</strain>
    </source>
</reference>
<evidence type="ECO:0000313" key="4">
    <source>
        <dbReference type="Proteomes" id="UP001546774"/>
    </source>
</evidence>
<dbReference type="Proteomes" id="UP001546774">
    <property type="component" value="Unassembled WGS sequence"/>
</dbReference>
<organism evidence="3 4">
    <name type="scientific">Lachnospira intestinalis</name>
    <dbReference type="NCBI Taxonomy" id="3133158"/>
    <lineage>
        <taxon>Bacteria</taxon>
        <taxon>Bacillati</taxon>
        <taxon>Bacillota</taxon>
        <taxon>Clostridia</taxon>
        <taxon>Lachnospirales</taxon>
        <taxon>Lachnospiraceae</taxon>
        <taxon>Lachnospira</taxon>
    </lineage>
</organism>
<comment type="caution">
    <text evidence="3">The sequence shown here is derived from an EMBL/GenBank/DDBJ whole genome shotgun (WGS) entry which is preliminary data.</text>
</comment>